<dbReference type="Pfam" id="PF00078">
    <property type="entry name" value="RVT_1"/>
    <property type="match status" value="1"/>
</dbReference>
<dbReference type="Proteomes" id="UP000694886">
    <property type="component" value="Chromosome 1"/>
</dbReference>
<protein>
    <submittedName>
        <fullName evidence="3">Uncharacterized protein LOC18611557</fullName>
    </submittedName>
</protein>
<reference evidence="2" key="1">
    <citation type="journal article" date="1997" name="Nucleic Acids Res.">
        <title>tRNAscan-SE: a program for improved detection of transfer RNA genes in genomic sequence.</title>
        <authorList>
            <person name="Lowe T.M."/>
            <person name="Eddy S.R."/>
        </authorList>
    </citation>
    <scope>NUCLEOTIDE SEQUENCE [LARGE SCALE GENOMIC DNA]</scope>
    <source>
        <strain evidence="2">r\B97-61/B2</strain>
    </source>
</reference>
<gene>
    <name evidence="3" type="primary">LOC18611557</name>
</gene>
<dbReference type="Gramene" id="Tc01v2_t008610.1">
    <property type="protein sequence ID" value="Tc01v2_p008610.1"/>
    <property type="gene ID" value="Tc01v2_g008610"/>
</dbReference>
<organism evidence="2 3">
    <name type="scientific">Theobroma cacao</name>
    <name type="common">Cacao</name>
    <name type="synonym">Cocoa</name>
    <dbReference type="NCBI Taxonomy" id="3641"/>
    <lineage>
        <taxon>Eukaryota</taxon>
        <taxon>Viridiplantae</taxon>
        <taxon>Streptophyta</taxon>
        <taxon>Embryophyta</taxon>
        <taxon>Tracheophyta</taxon>
        <taxon>Spermatophyta</taxon>
        <taxon>Magnoliopsida</taxon>
        <taxon>eudicotyledons</taxon>
        <taxon>Gunneridae</taxon>
        <taxon>Pentapetalae</taxon>
        <taxon>rosids</taxon>
        <taxon>malvids</taxon>
        <taxon>Malvales</taxon>
        <taxon>Malvaceae</taxon>
        <taxon>Byttnerioideae</taxon>
        <taxon>Theobroma</taxon>
    </lineage>
</organism>
<feature type="domain" description="Reverse transcriptase" evidence="1">
    <location>
        <begin position="145"/>
        <end position="242"/>
    </location>
</feature>
<proteinExistence type="predicted"/>
<dbReference type="GeneID" id="18611557"/>
<evidence type="ECO:0000259" key="1">
    <source>
        <dbReference type="Pfam" id="PF00078"/>
    </source>
</evidence>
<dbReference type="PANTHER" id="PTHR31635">
    <property type="entry name" value="REVERSE TRANSCRIPTASE DOMAIN-CONTAINING PROTEIN-RELATED"/>
    <property type="match status" value="1"/>
</dbReference>
<dbReference type="KEGG" id="tcc:18611557"/>
<reference evidence="3" key="2">
    <citation type="submission" date="2025-08" db="UniProtKB">
        <authorList>
            <consortium name="RefSeq"/>
        </authorList>
    </citation>
    <scope>IDENTIFICATION</scope>
</reference>
<dbReference type="InterPro" id="IPR000477">
    <property type="entry name" value="RT_dom"/>
</dbReference>
<name>A0AB32W004_THECC</name>
<evidence type="ECO:0000313" key="2">
    <source>
        <dbReference type="Proteomes" id="UP000694886"/>
    </source>
</evidence>
<dbReference type="RefSeq" id="XP_017972398.1">
    <property type="nucleotide sequence ID" value="XM_018116909.1"/>
</dbReference>
<evidence type="ECO:0000313" key="3">
    <source>
        <dbReference type="RefSeq" id="XP_017972398.1"/>
    </source>
</evidence>
<accession>A0AB32W004</accession>
<dbReference type="AlphaFoldDB" id="A0AB32W004"/>
<dbReference type="PANTHER" id="PTHR31635:SF196">
    <property type="entry name" value="REVERSE TRANSCRIPTASE DOMAIN-CONTAINING PROTEIN-RELATED"/>
    <property type="match status" value="1"/>
</dbReference>
<sequence>MFITLRGLAKNLQKWSLETFGDIYKKKKRLLAHLEGIQKKLDAEPNDYLQHLEITLIEEYNLALYQEELIWQQKVRLDWLKYGDSNSKFYHALVKSTQRKKKIIAFRRDDGSWCTDPKELEEMVVNFYQNLYKDDGVRVPLPMAYATVDQLKPMLEGLIGRSQSSFIPGRQAVDNVIVVQEVIYTMKTMKRRERALALKVDLEKAYDRVKWSFIREVMTEIGIPSNWISLIMNIVQSPTFAIIWNGNSSTSFSPSRDDLMLFGVATSQQVMLKTLDKFCQASGQKVNLEKSSMLVSANINFIKAKVLSQLAKVPLVKDFGKYLGTPMIHGKVSKATYQELCSRI</sequence>